<dbReference type="InterPro" id="IPR028082">
    <property type="entry name" value="Peripla_BP_I"/>
</dbReference>
<dbReference type="PRINTS" id="PR00337">
    <property type="entry name" value="LEUILEVALBP"/>
</dbReference>
<reference evidence="8 9" key="1">
    <citation type="submission" date="2020-02" db="EMBL/GenBank/DDBJ databases">
        <authorList>
            <person name="Li X.-J."/>
            <person name="Han X.-M."/>
        </authorList>
    </citation>
    <scope>NUCLEOTIDE SEQUENCE [LARGE SCALE GENOMIC DNA]</scope>
    <source>
        <strain evidence="8 9">CCTCC AB 2017055</strain>
    </source>
</reference>
<dbReference type="InterPro" id="IPR051010">
    <property type="entry name" value="BCAA_transport"/>
</dbReference>
<dbReference type="InterPro" id="IPR028081">
    <property type="entry name" value="Leu-bd"/>
</dbReference>
<dbReference type="RefSeq" id="WP_163740572.1">
    <property type="nucleotide sequence ID" value="NZ_JAAGOA010000013.1"/>
</dbReference>
<dbReference type="SUPFAM" id="SSF53822">
    <property type="entry name" value="Periplasmic binding protein-like I"/>
    <property type="match status" value="1"/>
</dbReference>
<gene>
    <name evidence="8" type="ORF">G1H10_18740</name>
</gene>
<evidence type="ECO:0000256" key="2">
    <source>
        <dbReference type="ARBA" id="ARBA00022448"/>
    </source>
</evidence>
<dbReference type="EMBL" id="JAAGOA010000013">
    <property type="protein sequence ID" value="NEE02216.1"/>
    <property type="molecule type" value="Genomic_DNA"/>
</dbReference>
<evidence type="ECO:0000256" key="4">
    <source>
        <dbReference type="ARBA" id="ARBA00022970"/>
    </source>
</evidence>
<evidence type="ECO:0000313" key="9">
    <source>
        <dbReference type="Proteomes" id="UP000475214"/>
    </source>
</evidence>
<evidence type="ECO:0000256" key="5">
    <source>
        <dbReference type="SAM" id="MobiDB-lite"/>
    </source>
</evidence>
<keyword evidence="3 6" id="KW-0732">Signal</keyword>
<comment type="similarity">
    <text evidence="1">Belongs to the leucine-binding protein family.</text>
</comment>
<keyword evidence="2" id="KW-0813">Transport</keyword>
<sequence length="449" mass="46956">MRRTRLIRGAAAAAALMLTLAACGDDDGDEPEAEDTAEETPEEEEPEPEDETDEDGEEAEVPEVDRPGRDEVLDIGYVLPESGPLAFLGAPMITGVQMAVEEINEAGGVNGNDVTLASGDEAGDAPIAQQNAARMINGGADAIIGAAASGMSQEIIQMLFDNQIVQCSGSNTSPAFSDQDNNGFYHRTVPPDEAVTPVIVDELFNDGHQNIAIAARADDYGVALADLIQQGVEDGGGTVVSRNDYDPNTTDFSAEVSDITGANPDAVVLVSFGEAATLIRQLIEAGVTGDQLYGSDGLFGPTLTDDVNPDDAGFISGMKVIGAAGGAEFNERLEEALPDAESGNYIYGGQTYDCVITIALASIAADSTDPVDFNDEIVNVTKDGTECSSFEECSALLEDGEDIDYNGASGPLQMEGTDPTVGRYAIAQFQDDGSLEVVRDQDIDLAELS</sequence>
<evidence type="ECO:0000313" key="8">
    <source>
        <dbReference type="EMBL" id="NEE02216.1"/>
    </source>
</evidence>
<dbReference type="InterPro" id="IPR000709">
    <property type="entry name" value="Leu_Ile_Val-bd"/>
</dbReference>
<evidence type="ECO:0000256" key="1">
    <source>
        <dbReference type="ARBA" id="ARBA00010062"/>
    </source>
</evidence>
<feature type="signal peptide" evidence="6">
    <location>
        <begin position="1"/>
        <end position="24"/>
    </location>
</feature>
<name>A0A6L9SAE2_9ACTN</name>
<keyword evidence="9" id="KW-1185">Reference proteome</keyword>
<dbReference type="GO" id="GO:0006865">
    <property type="term" value="P:amino acid transport"/>
    <property type="evidence" value="ECO:0007669"/>
    <property type="project" value="UniProtKB-KW"/>
</dbReference>
<organism evidence="8 9">
    <name type="scientific">Phytoactinopolyspora halotolerans</name>
    <dbReference type="NCBI Taxonomy" id="1981512"/>
    <lineage>
        <taxon>Bacteria</taxon>
        <taxon>Bacillati</taxon>
        <taxon>Actinomycetota</taxon>
        <taxon>Actinomycetes</taxon>
        <taxon>Jiangellales</taxon>
        <taxon>Jiangellaceae</taxon>
        <taxon>Phytoactinopolyspora</taxon>
    </lineage>
</organism>
<proteinExistence type="inferred from homology"/>
<feature type="chain" id="PRO_5026959502" evidence="6">
    <location>
        <begin position="25"/>
        <end position="449"/>
    </location>
</feature>
<feature type="domain" description="Leucine-binding protein" evidence="7">
    <location>
        <begin position="74"/>
        <end position="395"/>
    </location>
</feature>
<dbReference type="Proteomes" id="UP000475214">
    <property type="component" value="Unassembled WGS sequence"/>
</dbReference>
<dbReference type="Pfam" id="PF13458">
    <property type="entry name" value="Peripla_BP_6"/>
    <property type="match status" value="1"/>
</dbReference>
<dbReference type="PANTHER" id="PTHR30483">
    <property type="entry name" value="LEUCINE-SPECIFIC-BINDING PROTEIN"/>
    <property type="match status" value="1"/>
</dbReference>
<keyword evidence="4" id="KW-0029">Amino-acid transport</keyword>
<accession>A0A6L9SAE2</accession>
<protein>
    <submittedName>
        <fullName evidence="8">ABC transporter substrate-binding protein</fullName>
    </submittedName>
</protein>
<evidence type="ECO:0000256" key="3">
    <source>
        <dbReference type="ARBA" id="ARBA00022729"/>
    </source>
</evidence>
<dbReference type="AlphaFoldDB" id="A0A6L9SAE2"/>
<feature type="region of interest" description="Disordered" evidence="5">
    <location>
        <begin position="22"/>
        <end position="69"/>
    </location>
</feature>
<dbReference type="PROSITE" id="PS51257">
    <property type="entry name" value="PROKAR_LIPOPROTEIN"/>
    <property type="match status" value="1"/>
</dbReference>
<dbReference type="PANTHER" id="PTHR30483:SF6">
    <property type="entry name" value="PERIPLASMIC BINDING PROTEIN OF ABC TRANSPORTER FOR NATURAL AMINO ACIDS"/>
    <property type="match status" value="1"/>
</dbReference>
<comment type="caution">
    <text evidence="8">The sequence shown here is derived from an EMBL/GenBank/DDBJ whole genome shotgun (WGS) entry which is preliminary data.</text>
</comment>
<feature type="compositionally biased region" description="Acidic residues" evidence="5">
    <location>
        <begin position="24"/>
        <end position="62"/>
    </location>
</feature>
<evidence type="ECO:0000256" key="6">
    <source>
        <dbReference type="SAM" id="SignalP"/>
    </source>
</evidence>
<evidence type="ECO:0000259" key="7">
    <source>
        <dbReference type="Pfam" id="PF13458"/>
    </source>
</evidence>
<dbReference type="Gene3D" id="3.40.50.2300">
    <property type="match status" value="2"/>
</dbReference>